<feature type="signal peptide" evidence="1">
    <location>
        <begin position="1"/>
        <end position="17"/>
    </location>
</feature>
<dbReference type="InterPro" id="IPR011042">
    <property type="entry name" value="6-blade_b-propeller_TolB-like"/>
</dbReference>
<dbReference type="SUPFAM" id="SSF101898">
    <property type="entry name" value="NHL repeat"/>
    <property type="match status" value="1"/>
</dbReference>
<dbReference type="InterPro" id="IPR052918">
    <property type="entry name" value="Motility_Chemotaxis_Reg"/>
</dbReference>
<dbReference type="Proteomes" id="UP000649617">
    <property type="component" value="Unassembled WGS sequence"/>
</dbReference>
<dbReference type="AlphaFoldDB" id="A0A812IV47"/>
<dbReference type="PANTHER" id="PTHR35580:SF1">
    <property type="entry name" value="PHYTASE-LIKE DOMAIN-CONTAINING PROTEIN"/>
    <property type="match status" value="1"/>
</dbReference>
<dbReference type="Gene3D" id="2.120.10.30">
    <property type="entry name" value="TolB, C-terminal domain"/>
    <property type="match status" value="1"/>
</dbReference>
<sequence>MSLQFVACVLSSTCAWATEYHWIYQQGSSAEDAIRSATSDSAGDIVGSGYTLGDFSTANEGQQDIIVVKVSSTGALLWSVQKSTEYEERSYAVSVDSSDSIFVAGYTFGEMDLEANAGTSDVLLVKFDSAGTQQWTVQRGSPFFESSRGMALDVLVGDASGEIDSQSFAGMTDFLIMRFDKDGVWQWTRTRGSTDADHAFSVAVDSAGNIIVTGETYGSMDSQSHSGGADFVVVKYDSSGNWLWTSQNGTSADEYARVVQVDSSDNAYVAGIATGSWPGYSLHGLADVLLMKLTGAGDFAWAIQRGSTAYDEVTSMDSASSQIFVCGYTTGDLDGHANSGQFDMFVMQPPPQHVLLTPNPFTLVHV</sequence>
<keyword evidence="3" id="KW-1185">Reference proteome</keyword>
<name>A0A812IV47_SYMPI</name>
<feature type="chain" id="PRO_5032531703" description="Bulb-type lectin domain-containing protein" evidence="1">
    <location>
        <begin position="18"/>
        <end position="366"/>
    </location>
</feature>
<accession>A0A812IV47</accession>
<gene>
    <name evidence="2" type="ORF">SPIL2461_LOCUS881</name>
</gene>
<evidence type="ECO:0000313" key="2">
    <source>
        <dbReference type="EMBL" id="CAE7175181.1"/>
    </source>
</evidence>
<dbReference type="EMBL" id="CAJNIZ010000781">
    <property type="protein sequence ID" value="CAE7175181.1"/>
    <property type="molecule type" value="Genomic_DNA"/>
</dbReference>
<comment type="caution">
    <text evidence="2">The sequence shown here is derived from an EMBL/GenBank/DDBJ whole genome shotgun (WGS) entry which is preliminary data.</text>
</comment>
<keyword evidence="1" id="KW-0732">Signal</keyword>
<evidence type="ECO:0008006" key="4">
    <source>
        <dbReference type="Google" id="ProtNLM"/>
    </source>
</evidence>
<dbReference type="PANTHER" id="PTHR35580">
    <property type="entry name" value="CELL SURFACE GLYCOPROTEIN (S-LAYER PROTEIN)-LIKE PROTEIN"/>
    <property type="match status" value="1"/>
</dbReference>
<dbReference type="OrthoDB" id="447191at2759"/>
<evidence type="ECO:0000313" key="3">
    <source>
        <dbReference type="Proteomes" id="UP000649617"/>
    </source>
</evidence>
<protein>
    <recommendedName>
        <fullName evidence="4">Bulb-type lectin domain-containing protein</fullName>
    </recommendedName>
</protein>
<proteinExistence type="predicted"/>
<evidence type="ECO:0000256" key="1">
    <source>
        <dbReference type="SAM" id="SignalP"/>
    </source>
</evidence>
<organism evidence="2 3">
    <name type="scientific">Symbiodinium pilosum</name>
    <name type="common">Dinoflagellate</name>
    <dbReference type="NCBI Taxonomy" id="2952"/>
    <lineage>
        <taxon>Eukaryota</taxon>
        <taxon>Sar</taxon>
        <taxon>Alveolata</taxon>
        <taxon>Dinophyceae</taxon>
        <taxon>Suessiales</taxon>
        <taxon>Symbiodiniaceae</taxon>
        <taxon>Symbiodinium</taxon>
    </lineage>
</organism>
<reference evidence="2" key="1">
    <citation type="submission" date="2021-02" db="EMBL/GenBank/DDBJ databases">
        <authorList>
            <person name="Dougan E. K."/>
            <person name="Rhodes N."/>
            <person name="Thang M."/>
            <person name="Chan C."/>
        </authorList>
    </citation>
    <scope>NUCLEOTIDE SEQUENCE</scope>
</reference>